<dbReference type="OrthoDB" id="10059875at2759"/>
<sequence>MTVSQPESVDRFRQFLRINTMHPTPDYHACAEFLVQQGKEIGLETKIVEPVKGKPVVILKLEGSEPNEKSLLLSCHTDVVPVFEEFWTHDPFSADRVETENGDFKIYARGSQDMKVTGSLYLEALRLIKNSGKKLKRNVFVVFAPDEEIGGADGVKAFVETEDFRQLNAGFDLDEGLLGADHRNTFLYAERTISQVIFTANGNTGHGSQFIEGTAIEKLLPVINELMKLRDQEKAKLDALDDDGTNIKSGEVTSINLTQLEGGKQPNVVPATYSVTFDIRVTPNVDLEEFRSYLKNLADKNGVEMRLIQPDEGRTITKVDRSNPFIDTFLSVLEKRGVVPEPIICPGGTDARFVRLKGVPAFGFNPLRHHRILAHDHDEYVLESEYLYGIGVYVDLIEGLSNV</sequence>
<organism evidence="8 9">
    <name type="scientific">Smittium culicis</name>
    <dbReference type="NCBI Taxonomy" id="133412"/>
    <lineage>
        <taxon>Eukaryota</taxon>
        <taxon>Fungi</taxon>
        <taxon>Fungi incertae sedis</taxon>
        <taxon>Zoopagomycota</taxon>
        <taxon>Kickxellomycotina</taxon>
        <taxon>Harpellomycetes</taxon>
        <taxon>Harpellales</taxon>
        <taxon>Legeriomycetaceae</taxon>
        <taxon>Smittium</taxon>
    </lineage>
</organism>
<dbReference type="InterPro" id="IPR052083">
    <property type="entry name" value="Aminoacylase-1_M20A"/>
</dbReference>
<dbReference type="InterPro" id="IPR036264">
    <property type="entry name" value="Bact_exopeptidase_dim_dom"/>
</dbReference>
<dbReference type="STRING" id="133412.A0A1R1Y9U9"/>
<evidence type="ECO:0000256" key="1">
    <source>
        <dbReference type="ARBA" id="ARBA00006247"/>
    </source>
</evidence>
<comment type="caution">
    <text evidence="8">The sequence shown here is derived from an EMBL/GenBank/DDBJ whole genome shotgun (WGS) entry which is preliminary data.</text>
</comment>
<evidence type="ECO:0000313" key="8">
    <source>
        <dbReference type="EMBL" id="OMJ23664.1"/>
    </source>
</evidence>
<feature type="binding site" evidence="6">
    <location>
        <position position="113"/>
    </location>
    <ligand>
        <name>Zn(2+)</name>
        <dbReference type="ChEBI" id="CHEBI:29105"/>
        <label>1</label>
    </ligand>
</feature>
<feature type="binding site" evidence="6">
    <location>
        <position position="113"/>
    </location>
    <ligand>
        <name>Zn(2+)</name>
        <dbReference type="ChEBI" id="CHEBI:29105"/>
        <label>2</label>
    </ligand>
</feature>
<dbReference type="PANTHER" id="PTHR45892">
    <property type="entry name" value="AMINOACYLASE-1"/>
    <property type="match status" value="1"/>
</dbReference>
<feature type="active site" description="Proton acceptor" evidence="5">
    <location>
        <position position="147"/>
    </location>
</feature>
<dbReference type="GO" id="GO:0004046">
    <property type="term" value="F:aminoacylase activity"/>
    <property type="evidence" value="ECO:0007669"/>
    <property type="project" value="InterPro"/>
</dbReference>
<keyword evidence="4 6" id="KW-0862">Zinc</keyword>
<dbReference type="PIRSF" id="PIRSF036696">
    <property type="entry name" value="ACY-1"/>
    <property type="match status" value="1"/>
</dbReference>
<dbReference type="Proteomes" id="UP000187283">
    <property type="component" value="Unassembled WGS sequence"/>
</dbReference>
<dbReference type="Pfam" id="PF01546">
    <property type="entry name" value="Peptidase_M20"/>
    <property type="match status" value="1"/>
</dbReference>
<comment type="similarity">
    <text evidence="1">Belongs to the peptidase M20A family.</text>
</comment>
<feature type="active site" evidence="5">
    <location>
        <position position="78"/>
    </location>
</feature>
<keyword evidence="3 6" id="KW-0479">Metal-binding</keyword>
<evidence type="ECO:0000256" key="5">
    <source>
        <dbReference type="PIRSR" id="PIRSR036696-1"/>
    </source>
</evidence>
<keyword evidence="2" id="KW-0963">Cytoplasm</keyword>
<evidence type="ECO:0000259" key="7">
    <source>
        <dbReference type="Pfam" id="PF07687"/>
    </source>
</evidence>
<evidence type="ECO:0000256" key="6">
    <source>
        <dbReference type="PIRSR" id="PIRSR036696-2"/>
    </source>
</evidence>
<dbReference type="InterPro" id="IPR010159">
    <property type="entry name" value="N-acyl_aa_amidohydrolase"/>
</dbReference>
<proteinExistence type="inferred from homology"/>
<evidence type="ECO:0000313" key="9">
    <source>
        <dbReference type="Proteomes" id="UP000187283"/>
    </source>
</evidence>
<name>A0A1R1Y9U9_9FUNG</name>
<evidence type="ECO:0000256" key="2">
    <source>
        <dbReference type="ARBA" id="ARBA00022490"/>
    </source>
</evidence>
<dbReference type="AlphaFoldDB" id="A0A1R1Y9U9"/>
<comment type="cofactor">
    <cofactor evidence="6">
        <name>Zn(2+)</name>
        <dbReference type="ChEBI" id="CHEBI:29105"/>
    </cofactor>
    <text evidence="6">Binds 2 Zn(2+) ions per subunit.</text>
</comment>
<dbReference type="SUPFAM" id="SSF53187">
    <property type="entry name" value="Zn-dependent exopeptidases"/>
    <property type="match status" value="1"/>
</dbReference>
<feature type="binding site" evidence="6">
    <location>
        <position position="148"/>
    </location>
    <ligand>
        <name>Zn(2+)</name>
        <dbReference type="ChEBI" id="CHEBI:29105"/>
        <label>2</label>
    </ligand>
</feature>
<dbReference type="GO" id="GO:0006520">
    <property type="term" value="P:amino acid metabolic process"/>
    <property type="evidence" value="ECO:0007669"/>
    <property type="project" value="InterPro"/>
</dbReference>
<feature type="binding site" evidence="6">
    <location>
        <position position="375"/>
    </location>
    <ligand>
        <name>Zn(2+)</name>
        <dbReference type="ChEBI" id="CHEBI:29105"/>
        <label>2</label>
    </ligand>
</feature>
<evidence type="ECO:0000256" key="4">
    <source>
        <dbReference type="ARBA" id="ARBA00022833"/>
    </source>
</evidence>
<feature type="binding site" evidence="6">
    <location>
        <position position="76"/>
    </location>
    <ligand>
        <name>Zn(2+)</name>
        <dbReference type="ChEBI" id="CHEBI:29105"/>
        <label>1</label>
    </ligand>
</feature>
<dbReference type="Gene3D" id="3.30.70.360">
    <property type="match status" value="1"/>
</dbReference>
<dbReference type="Pfam" id="PF07687">
    <property type="entry name" value="M20_dimer"/>
    <property type="match status" value="1"/>
</dbReference>
<accession>A0A1R1Y9U9</accession>
<dbReference type="PANTHER" id="PTHR45892:SF1">
    <property type="entry name" value="AMINOACYLASE-1"/>
    <property type="match status" value="1"/>
</dbReference>
<dbReference type="NCBIfam" id="TIGR01880">
    <property type="entry name" value="Ac-peptdase-euk"/>
    <property type="match status" value="1"/>
</dbReference>
<feature type="binding site" evidence="6">
    <location>
        <position position="175"/>
    </location>
    <ligand>
        <name>Zn(2+)</name>
        <dbReference type="ChEBI" id="CHEBI:29105"/>
        <label>1</label>
    </ligand>
</feature>
<feature type="domain" description="Peptidase M20 dimerisation" evidence="7">
    <location>
        <begin position="188"/>
        <end position="304"/>
    </location>
</feature>
<protein>
    <submittedName>
        <fullName evidence="8">Aminoacylase-1</fullName>
    </submittedName>
</protein>
<gene>
    <name evidence="8" type="ORF">AYI70_g2115</name>
</gene>
<dbReference type="GO" id="GO:0005737">
    <property type="term" value="C:cytoplasm"/>
    <property type="evidence" value="ECO:0007669"/>
    <property type="project" value="InterPro"/>
</dbReference>
<reference evidence="8 9" key="1">
    <citation type="submission" date="2017-01" db="EMBL/GenBank/DDBJ databases">
        <authorList>
            <person name="Mah S.A."/>
            <person name="Swanson W.J."/>
            <person name="Moy G.W."/>
            <person name="Vacquier V.D."/>
        </authorList>
    </citation>
    <scope>NUCLEOTIDE SEQUENCE [LARGE SCALE GENOMIC DNA]</scope>
    <source>
        <strain evidence="8 9">GSMNP</strain>
    </source>
</reference>
<dbReference type="Gene3D" id="3.40.630.10">
    <property type="entry name" value="Zn peptidases"/>
    <property type="match status" value="1"/>
</dbReference>
<dbReference type="InterPro" id="IPR011650">
    <property type="entry name" value="Peptidase_M20_dimer"/>
</dbReference>
<dbReference type="Gene3D" id="1.10.150.900">
    <property type="match status" value="1"/>
</dbReference>
<keyword evidence="9" id="KW-1185">Reference proteome</keyword>
<dbReference type="GO" id="GO:0046872">
    <property type="term" value="F:metal ion binding"/>
    <property type="evidence" value="ECO:0007669"/>
    <property type="project" value="UniProtKB-KW"/>
</dbReference>
<evidence type="ECO:0000256" key="3">
    <source>
        <dbReference type="ARBA" id="ARBA00022723"/>
    </source>
</evidence>
<dbReference type="EMBL" id="LSSN01000496">
    <property type="protein sequence ID" value="OMJ23664.1"/>
    <property type="molecule type" value="Genomic_DNA"/>
</dbReference>
<dbReference type="InterPro" id="IPR002933">
    <property type="entry name" value="Peptidase_M20"/>
</dbReference>
<dbReference type="SUPFAM" id="SSF55031">
    <property type="entry name" value="Bacterial exopeptidase dimerisation domain"/>
    <property type="match status" value="1"/>
</dbReference>